<dbReference type="EMBL" id="BJXX01000019">
    <property type="protein sequence ID" value="GEN33029.1"/>
    <property type="molecule type" value="Genomic_DNA"/>
</dbReference>
<dbReference type="Pfam" id="PF07963">
    <property type="entry name" value="N_methyl"/>
    <property type="match status" value="1"/>
</dbReference>
<feature type="transmembrane region" description="Helical" evidence="4">
    <location>
        <begin position="21"/>
        <end position="43"/>
    </location>
</feature>
<keyword evidence="4" id="KW-0472">Membrane</keyword>
<evidence type="ECO:0000313" key="6">
    <source>
        <dbReference type="Proteomes" id="UP000321157"/>
    </source>
</evidence>
<dbReference type="NCBIfam" id="TIGR02532">
    <property type="entry name" value="IV_pilin_GFxxxE"/>
    <property type="match status" value="1"/>
</dbReference>
<keyword evidence="4" id="KW-0812">Transmembrane</keyword>
<comment type="subcellular location">
    <subcellularLocation>
        <location evidence="1">Cell surface</location>
    </subcellularLocation>
</comment>
<dbReference type="PROSITE" id="PS00409">
    <property type="entry name" value="PROKAR_NTER_METHYL"/>
    <property type="match status" value="1"/>
</dbReference>
<keyword evidence="6" id="KW-1185">Reference proteome</keyword>
<dbReference type="InterPro" id="IPR045584">
    <property type="entry name" value="Pilin-like"/>
</dbReference>
<organism evidence="5 6">
    <name type="scientific">Aneurinibacillus danicus</name>
    <dbReference type="NCBI Taxonomy" id="267746"/>
    <lineage>
        <taxon>Bacteria</taxon>
        <taxon>Bacillati</taxon>
        <taxon>Bacillota</taxon>
        <taxon>Bacilli</taxon>
        <taxon>Bacillales</taxon>
        <taxon>Paenibacillaceae</taxon>
        <taxon>Aneurinibacillus group</taxon>
        <taxon>Aneurinibacillus</taxon>
    </lineage>
</organism>
<evidence type="ECO:0000256" key="1">
    <source>
        <dbReference type="ARBA" id="ARBA00004241"/>
    </source>
</evidence>
<proteinExistence type="predicted"/>
<keyword evidence="4" id="KW-1133">Transmembrane helix</keyword>
<dbReference type="Gene3D" id="3.30.700.10">
    <property type="entry name" value="Glycoprotein, Type 4 Pilin"/>
    <property type="match status" value="1"/>
</dbReference>
<dbReference type="PRINTS" id="PR00813">
    <property type="entry name" value="BCTERIALGSPG"/>
</dbReference>
<evidence type="ECO:0000256" key="3">
    <source>
        <dbReference type="ARBA" id="ARBA00023287"/>
    </source>
</evidence>
<dbReference type="Proteomes" id="UP000321157">
    <property type="component" value="Unassembled WGS sequence"/>
</dbReference>
<dbReference type="GO" id="GO:0009986">
    <property type="term" value="C:cell surface"/>
    <property type="evidence" value="ECO:0007669"/>
    <property type="project" value="UniProtKB-SubCell"/>
</dbReference>
<dbReference type="InterPro" id="IPR012902">
    <property type="entry name" value="N_methyl_site"/>
</dbReference>
<sequence>MVKKLMKKYLKNQRGLTLVELLAVIVILGIIAAIAIPSIGGIIENSKTKAHKANALMLLDAAKLYYMDHPGDNNKTFSDTPATGELDIDVLVEKGYLEAVPKDPAGSGEYAKIKIQYNTTKNALVVTLGTSDDEDKYLAAKSRSELTE</sequence>
<dbReference type="InterPro" id="IPR000983">
    <property type="entry name" value="Bac_GSPG_pilin"/>
</dbReference>
<keyword evidence="2" id="KW-0488">Methylation</keyword>
<dbReference type="GO" id="GO:0030420">
    <property type="term" value="P:establishment of competence for transformation"/>
    <property type="evidence" value="ECO:0007669"/>
    <property type="project" value="UniProtKB-KW"/>
</dbReference>
<comment type="caution">
    <text evidence="5">The sequence shown here is derived from an EMBL/GenBank/DDBJ whole genome shotgun (WGS) entry which is preliminary data.</text>
</comment>
<evidence type="ECO:0008006" key="7">
    <source>
        <dbReference type="Google" id="ProtNLM"/>
    </source>
</evidence>
<dbReference type="GO" id="GO:0015627">
    <property type="term" value="C:type II protein secretion system complex"/>
    <property type="evidence" value="ECO:0007669"/>
    <property type="project" value="InterPro"/>
</dbReference>
<evidence type="ECO:0000313" key="5">
    <source>
        <dbReference type="EMBL" id="GEN33029.1"/>
    </source>
</evidence>
<name>A0A511V2C4_9BACL</name>
<evidence type="ECO:0000256" key="2">
    <source>
        <dbReference type="ARBA" id="ARBA00022481"/>
    </source>
</evidence>
<evidence type="ECO:0000256" key="4">
    <source>
        <dbReference type="SAM" id="Phobius"/>
    </source>
</evidence>
<dbReference type="GO" id="GO:0015628">
    <property type="term" value="P:protein secretion by the type II secretion system"/>
    <property type="evidence" value="ECO:0007669"/>
    <property type="project" value="InterPro"/>
</dbReference>
<dbReference type="SUPFAM" id="SSF54523">
    <property type="entry name" value="Pili subunits"/>
    <property type="match status" value="1"/>
</dbReference>
<accession>A0A511V2C4</accession>
<dbReference type="RefSeq" id="WP_371863527.1">
    <property type="nucleotide sequence ID" value="NZ_BJXX01000019.1"/>
</dbReference>
<reference evidence="5 6" key="1">
    <citation type="submission" date="2019-07" db="EMBL/GenBank/DDBJ databases">
        <title>Whole genome shotgun sequence of Aneurinibacillus danicus NBRC 102444.</title>
        <authorList>
            <person name="Hosoyama A."/>
            <person name="Uohara A."/>
            <person name="Ohji S."/>
            <person name="Ichikawa N."/>
        </authorList>
    </citation>
    <scope>NUCLEOTIDE SEQUENCE [LARGE SCALE GENOMIC DNA]</scope>
    <source>
        <strain evidence="5 6">NBRC 102444</strain>
    </source>
</reference>
<dbReference type="AlphaFoldDB" id="A0A511V2C4"/>
<gene>
    <name evidence="5" type="ORF">ADA01nite_04890</name>
</gene>
<protein>
    <recommendedName>
        <fullName evidence="7">Prepilin-type N-terminal cleavage/methylation domain-containing protein</fullName>
    </recommendedName>
</protein>
<keyword evidence="3" id="KW-0178">Competence</keyword>